<reference evidence="2" key="1">
    <citation type="journal article" date="2019" name="Sci. Rep.">
        <title>Draft genome of Tanacetum cinerariifolium, the natural source of mosquito coil.</title>
        <authorList>
            <person name="Yamashiro T."/>
            <person name="Shiraishi A."/>
            <person name="Satake H."/>
            <person name="Nakayama K."/>
        </authorList>
    </citation>
    <scope>NUCLEOTIDE SEQUENCE</scope>
</reference>
<name>A0A6L2JRZ0_TANCI</name>
<evidence type="ECO:0000313" key="2">
    <source>
        <dbReference type="EMBL" id="GEU38605.1"/>
    </source>
</evidence>
<feature type="region of interest" description="Disordered" evidence="1">
    <location>
        <begin position="1"/>
        <end position="28"/>
    </location>
</feature>
<dbReference type="EMBL" id="BKCJ010001072">
    <property type="protein sequence ID" value="GEU38605.1"/>
    <property type="molecule type" value="Genomic_DNA"/>
</dbReference>
<comment type="caution">
    <text evidence="2">The sequence shown here is derived from an EMBL/GenBank/DDBJ whole genome shotgun (WGS) entry which is preliminary data.</text>
</comment>
<protein>
    <submittedName>
        <fullName evidence="2">Uncharacterized protein</fullName>
    </submittedName>
</protein>
<dbReference type="AlphaFoldDB" id="A0A6L2JRZ0"/>
<feature type="compositionally biased region" description="Basic and acidic residues" evidence="1">
    <location>
        <begin position="1"/>
        <end position="12"/>
    </location>
</feature>
<feature type="compositionally biased region" description="Polar residues" evidence="1">
    <location>
        <begin position="14"/>
        <end position="24"/>
    </location>
</feature>
<organism evidence="2">
    <name type="scientific">Tanacetum cinerariifolium</name>
    <name type="common">Dalmatian daisy</name>
    <name type="synonym">Chrysanthemum cinerariifolium</name>
    <dbReference type="NCBI Taxonomy" id="118510"/>
    <lineage>
        <taxon>Eukaryota</taxon>
        <taxon>Viridiplantae</taxon>
        <taxon>Streptophyta</taxon>
        <taxon>Embryophyta</taxon>
        <taxon>Tracheophyta</taxon>
        <taxon>Spermatophyta</taxon>
        <taxon>Magnoliopsida</taxon>
        <taxon>eudicotyledons</taxon>
        <taxon>Gunneridae</taxon>
        <taxon>Pentapetalae</taxon>
        <taxon>asterids</taxon>
        <taxon>campanulids</taxon>
        <taxon>Asterales</taxon>
        <taxon>Asteraceae</taxon>
        <taxon>Asteroideae</taxon>
        <taxon>Anthemideae</taxon>
        <taxon>Anthemidinae</taxon>
        <taxon>Tanacetum</taxon>
    </lineage>
</organism>
<sequence length="204" mass="23421">MDEIDQKNKEGTAETFNAFTNMPAQSDPLGHLHEELRTLNTKIDQLESNISKKDSIKQSVLKSFKEKLPFFDAQVQQTLQDQLPSILFKPTNKQFNAFNTLESHRRVTLQQELSKVIKTKQGVSVRNKDLRLVFKDKQHKSFKKLMLRGRKVNTSEKKVTDDEPLVKKLKFLIPTSSSIPSPTPFNSIMHELLQKPDATAMTIE</sequence>
<proteinExistence type="predicted"/>
<evidence type="ECO:0000256" key="1">
    <source>
        <dbReference type="SAM" id="MobiDB-lite"/>
    </source>
</evidence>
<gene>
    <name evidence="2" type="ORF">Tci_010583</name>
</gene>
<accession>A0A6L2JRZ0</accession>